<accession>A0A1D1UYH1</accession>
<dbReference type="Proteomes" id="UP000186922">
    <property type="component" value="Unassembled WGS sequence"/>
</dbReference>
<evidence type="ECO:0000256" key="1">
    <source>
        <dbReference type="SAM" id="Phobius"/>
    </source>
</evidence>
<feature type="transmembrane region" description="Helical" evidence="1">
    <location>
        <begin position="152"/>
        <end position="174"/>
    </location>
</feature>
<name>A0A1D1UYH1_RAMVA</name>
<keyword evidence="3" id="KW-1185">Reference proteome</keyword>
<evidence type="ECO:0000313" key="3">
    <source>
        <dbReference type="Proteomes" id="UP000186922"/>
    </source>
</evidence>
<proteinExistence type="predicted"/>
<keyword evidence="1" id="KW-0472">Membrane</keyword>
<reference evidence="2 3" key="1">
    <citation type="journal article" date="2016" name="Nat. Commun.">
        <title>Extremotolerant tardigrade genome and improved radiotolerance of human cultured cells by tardigrade-unique protein.</title>
        <authorList>
            <person name="Hashimoto T."/>
            <person name="Horikawa D.D."/>
            <person name="Saito Y."/>
            <person name="Kuwahara H."/>
            <person name="Kozuka-Hata H."/>
            <person name="Shin-I T."/>
            <person name="Minakuchi Y."/>
            <person name="Ohishi K."/>
            <person name="Motoyama A."/>
            <person name="Aizu T."/>
            <person name="Enomoto A."/>
            <person name="Kondo K."/>
            <person name="Tanaka S."/>
            <person name="Hara Y."/>
            <person name="Koshikawa S."/>
            <person name="Sagara H."/>
            <person name="Miura T."/>
            <person name="Yokobori S."/>
            <person name="Miyagawa K."/>
            <person name="Suzuki Y."/>
            <person name="Kubo T."/>
            <person name="Oyama M."/>
            <person name="Kohara Y."/>
            <person name="Fujiyama A."/>
            <person name="Arakawa K."/>
            <person name="Katayama T."/>
            <person name="Toyoda A."/>
            <person name="Kunieda T."/>
        </authorList>
    </citation>
    <scope>NUCLEOTIDE SEQUENCE [LARGE SCALE GENOMIC DNA]</scope>
    <source>
        <strain evidence="2 3">YOKOZUNA-1</strain>
    </source>
</reference>
<protein>
    <recommendedName>
        <fullName evidence="4">Transmembrane protein</fullName>
    </recommendedName>
</protein>
<evidence type="ECO:0000313" key="2">
    <source>
        <dbReference type="EMBL" id="GAU93640.1"/>
    </source>
</evidence>
<comment type="caution">
    <text evidence="2">The sequence shown here is derived from an EMBL/GenBank/DDBJ whole genome shotgun (WGS) entry which is preliminary data.</text>
</comment>
<evidence type="ECO:0008006" key="4">
    <source>
        <dbReference type="Google" id="ProtNLM"/>
    </source>
</evidence>
<keyword evidence="1" id="KW-0812">Transmembrane</keyword>
<dbReference type="AlphaFoldDB" id="A0A1D1UYH1"/>
<sequence length="178" mass="19843">MWITPIQEFTDKISGSSTTYTRTATVVLDPDFLAVQDTAVLVDPAEVTVAVHQAAQATRVAVLGTLAVVRTTEDPTVLVVVAWPTVPVPTYTEVSCRNPRTWRPLRQKLSPFEKFCLHWCRLSLPLPLQPSLCSDPRLITPLSWLDRTFPEVFLSFVFIATVAIFLQAVFCTFCTDGM</sequence>
<gene>
    <name evidence="2" type="primary">RvY_05550</name>
    <name evidence="2" type="synonym">RvY_05550.4</name>
    <name evidence="2" type="ORF">RvY_05550-4</name>
</gene>
<dbReference type="EMBL" id="BDGG01000002">
    <property type="protein sequence ID" value="GAU93640.1"/>
    <property type="molecule type" value="Genomic_DNA"/>
</dbReference>
<organism evidence="2 3">
    <name type="scientific">Ramazzottius varieornatus</name>
    <name type="common">Water bear</name>
    <name type="synonym">Tardigrade</name>
    <dbReference type="NCBI Taxonomy" id="947166"/>
    <lineage>
        <taxon>Eukaryota</taxon>
        <taxon>Metazoa</taxon>
        <taxon>Ecdysozoa</taxon>
        <taxon>Tardigrada</taxon>
        <taxon>Eutardigrada</taxon>
        <taxon>Parachela</taxon>
        <taxon>Hypsibioidea</taxon>
        <taxon>Ramazzottiidae</taxon>
        <taxon>Ramazzottius</taxon>
    </lineage>
</organism>
<keyword evidence="1" id="KW-1133">Transmembrane helix</keyword>